<proteinExistence type="predicted"/>
<dbReference type="Proteomes" id="UP001153555">
    <property type="component" value="Unassembled WGS sequence"/>
</dbReference>
<name>A0A9N7NBN1_STRHE</name>
<accession>A0A9N7NBN1</accession>
<dbReference type="OrthoDB" id="1936608at2759"/>
<reference evidence="1" key="1">
    <citation type="submission" date="2019-12" db="EMBL/GenBank/DDBJ databases">
        <authorList>
            <person name="Scholes J."/>
        </authorList>
    </citation>
    <scope>NUCLEOTIDE SEQUENCE</scope>
</reference>
<evidence type="ECO:0000313" key="2">
    <source>
        <dbReference type="Proteomes" id="UP001153555"/>
    </source>
</evidence>
<protein>
    <submittedName>
        <fullName evidence="1">Uncharacterized protein</fullName>
    </submittedName>
</protein>
<dbReference type="AlphaFoldDB" id="A0A9N7NBN1"/>
<sequence>AVNLLKSAVFFSRNSPAHIKSRVCAVMNGISCHRSTKYLGLPLGIGRSMKEVFSYLVEAVKMKLQGWKSKLLSSA</sequence>
<gene>
    <name evidence="1" type="ORF">SHERM_23160</name>
</gene>
<evidence type="ECO:0000313" key="1">
    <source>
        <dbReference type="EMBL" id="CAA0827465.1"/>
    </source>
</evidence>
<dbReference type="EMBL" id="CACSLK010027752">
    <property type="protein sequence ID" value="CAA0827465.1"/>
    <property type="molecule type" value="Genomic_DNA"/>
</dbReference>
<comment type="caution">
    <text evidence="1">The sequence shown here is derived from an EMBL/GenBank/DDBJ whole genome shotgun (WGS) entry which is preliminary data.</text>
</comment>
<feature type="non-terminal residue" evidence="1">
    <location>
        <position position="75"/>
    </location>
</feature>
<organism evidence="1 2">
    <name type="scientific">Striga hermonthica</name>
    <name type="common">Purple witchweed</name>
    <name type="synonym">Buchnera hermonthica</name>
    <dbReference type="NCBI Taxonomy" id="68872"/>
    <lineage>
        <taxon>Eukaryota</taxon>
        <taxon>Viridiplantae</taxon>
        <taxon>Streptophyta</taxon>
        <taxon>Embryophyta</taxon>
        <taxon>Tracheophyta</taxon>
        <taxon>Spermatophyta</taxon>
        <taxon>Magnoliopsida</taxon>
        <taxon>eudicotyledons</taxon>
        <taxon>Gunneridae</taxon>
        <taxon>Pentapetalae</taxon>
        <taxon>asterids</taxon>
        <taxon>lamiids</taxon>
        <taxon>Lamiales</taxon>
        <taxon>Orobanchaceae</taxon>
        <taxon>Buchnereae</taxon>
        <taxon>Striga</taxon>
    </lineage>
</organism>
<feature type="non-terminal residue" evidence="1">
    <location>
        <position position="1"/>
    </location>
</feature>
<keyword evidence="2" id="KW-1185">Reference proteome</keyword>